<comment type="caution">
    <text evidence="1">The sequence shown here is derived from an EMBL/GenBank/DDBJ whole genome shotgun (WGS) entry which is preliminary data.</text>
</comment>
<organism evidence="1">
    <name type="scientific">marine sediment metagenome</name>
    <dbReference type="NCBI Taxonomy" id="412755"/>
    <lineage>
        <taxon>unclassified sequences</taxon>
        <taxon>metagenomes</taxon>
        <taxon>ecological metagenomes</taxon>
    </lineage>
</organism>
<proteinExistence type="predicted"/>
<accession>X1T4X9</accession>
<dbReference type="AlphaFoldDB" id="X1T4X9"/>
<reference evidence="1" key="1">
    <citation type="journal article" date="2014" name="Front. Microbiol.">
        <title>High frequency of phylogenetically diverse reductive dehalogenase-homologous genes in deep subseafloor sedimentary metagenomes.</title>
        <authorList>
            <person name="Kawai M."/>
            <person name="Futagami T."/>
            <person name="Toyoda A."/>
            <person name="Takaki Y."/>
            <person name="Nishi S."/>
            <person name="Hori S."/>
            <person name="Arai W."/>
            <person name="Tsubouchi T."/>
            <person name="Morono Y."/>
            <person name="Uchiyama I."/>
            <person name="Ito T."/>
            <person name="Fujiyama A."/>
            <person name="Inagaki F."/>
            <person name="Takami H."/>
        </authorList>
    </citation>
    <scope>NUCLEOTIDE SEQUENCE</scope>
    <source>
        <strain evidence="1">Expedition CK06-06</strain>
    </source>
</reference>
<protein>
    <submittedName>
        <fullName evidence="1">Uncharacterized protein</fullName>
    </submittedName>
</protein>
<name>X1T4X9_9ZZZZ</name>
<dbReference type="EMBL" id="BARW01006120">
    <property type="protein sequence ID" value="GAI86441.1"/>
    <property type="molecule type" value="Genomic_DNA"/>
</dbReference>
<feature type="non-terminal residue" evidence="1">
    <location>
        <position position="1"/>
    </location>
</feature>
<sequence length="63" mass="7070">EAILHSERQPEGAVTMARIVSIGKGHRLIQIVQTKGNQASQVTLDAKEYRALVAFASRKKRRR</sequence>
<gene>
    <name evidence="1" type="ORF">S12H4_12832</name>
</gene>
<evidence type="ECO:0000313" key="1">
    <source>
        <dbReference type="EMBL" id="GAI86441.1"/>
    </source>
</evidence>